<dbReference type="InterPro" id="IPR057601">
    <property type="entry name" value="Oar-like_b-barrel"/>
</dbReference>
<gene>
    <name evidence="2" type="ORF">SAMN05421819_0013</name>
</gene>
<organism evidence="2 3">
    <name type="scientific">Bryocella elongata</name>
    <dbReference type="NCBI Taxonomy" id="863522"/>
    <lineage>
        <taxon>Bacteria</taxon>
        <taxon>Pseudomonadati</taxon>
        <taxon>Acidobacteriota</taxon>
        <taxon>Terriglobia</taxon>
        <taxon>Terriglobales</taxon>
        <taxon>Acidobacteriaceae</taxon>
        <taxon>Bryocella</taxon>
    </lineage>
</organism>
<dbReference type="Proteomes" id="UP000236728">
    <property type="component" value="Unassembled WGS sequence"/>
</dbReference>
<accession>A0A1H5RZ60</accession>
<evidence type="ECO:0000313" key="2">
    <source>
        <dbReference type="EMBL" id="SEF43652.1"/>
    </source>
</evidence>
<dbReference type="EMBL" id="FNVA01000001">
    <property type="protein sequence ID" value="SEF43652.1"/>
    <property type="molecule type" value="Genomic_DNA"/>
</dbReference>
<protein>
    <recommendedName>
        <fullName evidence="1">TonB-dependent transporter Oar-like beta-barrel domain-containing protein</fullName>
    </recommendedName>
</protein>
<evidence type="ECO:0000259" key="1">
    <source>
        <dbReference type="Pfam" id="PF25183"/>
    </source>
</evidence>
<dbReference type="SUPFAM" id="SSF56935">
    <property type="entry name" value="Porins"/>
    <property type="match status" value="1"/>
</dbReference>
<feature type="domain" description="TonB-dependent transporter Oar-like beta-barrel" evidence="1">
    <location>
        <begin position="32"/>
        <end position="103"/>
    </location>
</feature>
<feature type="domain" description="TonB-dependent transporter Oar-like beta-barrel" evidence="1">
    <location>
        <begin position="129"/>
        <end position="331"/>
    </location>
</feature>
<proteinExistence type="predicted"/>
<sequence length="366" mass="40088">MISGEAIAEYQTLMNPTAEFGRSTGPFLNAISRSGTNDWHAWVYMFAKQKELSARPYLLAPTTVMPGFSRYNYGATVAGPVIRDKVSFFLSYERWVQDSPAISTLGGSRQAPIAQELGLAPGKVGTWENSFRAHTVTVKGDIVLNDRNRLALRYNMYNDHESGSHSGAVTRHEAPGFDDEPQSGTGQLVTVSSPTLLNQFRFLYAFRPVQQPTLSPKSPAVNISGVGNFNGNADGDYWCLESGEQMVDNLTWDKGRHTIKGGVEILPVNFQDTTANLNGTSSFTSLQQYLNTVQGVTNPATGKPYSYIQFTQATGSQIYDATVISEGYFVQADARGRVCGLDATDQPHGYVAKPYRHDHRGECGEA</sequence>
<keyword evidence="3" id="KW-1185">Reference proteome</keyword>
<reference evidence="2 3" key="1">
    <citation type="submission" date="2016-10" db="EMBL/GenBank/DDBJ databases">
        <authorList>
            <person name="de Groot N.N."/>
        </authorList>
    </citation>
    <scope>NUCLEOTIDE SEQUENCE [LARGE SCALE GENOMIC DNA]</scope>
    <source>
        <strain evidence="2 3">DSM 22489</strain>
    </source>
</reference>
<name>A0A1H5RZ60_9BACT</name>
<dbReference type="AlphaFoldDB" id="A0A1H5RZ60"/>
<dbReference type="Pfam" id="PF25183">
    <property type="entry name" value="OMP_b-brl_4"/>
    <property type="match status" value="2"/>
</dbReference>
<evidence type="ECO:0000313" key="3">
    <source>
        <dbReference type="Proteomes" id="UP000236728"/>
    </source>
</evidence>